<evidence type="ECO:0000256" key="1">
    <source>
        <dbReference type="SAM" id="Phobius"/>
    </source>
</evidence>
<dbReference type="STRING" id="3775.A0A1Q3CXR9"/>
<comment type="caution">
    <text evidence="2">The sequence shown here is derived from an EMBL/GenBank/DDBJ whole genome shotgun (WGS) entry which is preliminary data.</text>
</comment>
<keyword evidence="3" id="KW-1185">Reference proteome</keyword>
<dbReference type="InParanoid" id="A0A1Q3CXR9"/>
<dbReference type="Proteomes" id="UP000187406">
    <property type="component" value="Unassembled WGS sequence"/>
</dbReference>
<reference evidence="3" key="1">
    <citation type="submission" date="2016-04" db="EMBL/GenBank/DDBJ databases">
        <title>Cephalotus genome sequencing.</title>
        <authorList>
            <person name="Fukushima K."/>
            <person name="Hasebe M."/>
            <person name="Fang X."/>
        </authorList>
    </citation>
    <scope>NUCLEOTIDE SEQUENCE [LARGE SCALE GENOMIC DNA]</scope>
    <source>
        <strain evidence="3">cv. St1</strain>
    </source>
</reference>
<sequence length="92" mass="10491">MICNKTLISTLNVTFATSFMSWHLLVTYCSLHVTIMGFGILNGISIRVLNMTLGFNSLGFELLRLLKQGRVSCISIHYRCLMRVNFHSKCFI</sequence>
<evidence type="ECO:0000313" key="2">
    <source>
        <dbReference type="EMBL" id="GAV85046.1"/>
    </source>
</evidence>
<dbReference type="EMBL" id="BDDD01003434">
    <property type="protein sequence ID" value="GAV85046.1"/>
    <property type="molecule type" value="Genomic_DNA"/>
</dbReference>
<keyword evidence="1" id="KW-0812">Transmembrane</keyword>
<name>A0A1Q3CXR9_CEPFO</name>
<gene>
    <name evidence="2" type="ORF">CFOL_v3_28486</name>
</gene>
<feature type="transmembrane region" description="Helical" evidence="1">
    <location>
        <begin position="20"/>
        <end position="41"/>
    </location>
</feature>
<dbReference type="AlphaFoldDB" id="A0A1Q3CXR9"/>
<dbReference type="OrthoDB" id="1689450at2759"/>
<evidence type="ECO:0000313" key="3">
    <source>
        <dbReference type="Proteomes" id="UP000187406"/>
    </source>
</evidence>
<proteinExistence type="predicted"/>
<organism evidence="2 3">
    <name type="scientific">Cephalotus follicularis</name>
    <name type="common">Albany pitcher plant</name>
    <dbReference type="NCBI Taxonomy" id="3775"/>
    <lineage>
        <taxon>Eukaryota</taxon>
        <taxon>Viridiplantae</taxon>
        <taxon>Streptophyta</taxon>
        <taxon>Embryophyta</taxon>
        <taxon>Tracheophyta</taxon>
        <taxon>Spermatophyta</taxon>
        <taxon>Magnoliopsida</taxon>
        <taxon>eudicotyledons</taxon>
        <taxon>Gunneridae</taxon>
        <taxon>Pentapetalae</taxon>
        <taxon>rosids</taxon>
        <taxon>fabids</taxon>
        <taxon>Oxalidales</taxon>
        <taxon>Cephalotaceae</taxon>
        <taxon>Cephalotus</taxon>
    </lineage>
</organism>
<keyword evidence="1" id="KW-0472">Membrane</keyword>
<keyword evidence="1" id="KW-1133">Transmembrane helix</keyword>
<accession>A0A1Q3CXR9</accession>
<protein>
    <submittedName>
        <fullName evidence="2">Uncharacterized protein</fullName>
    </submittedName>
</protein>